<organism evidence="2">
    <name type="scientific">Sesamum radiatum</name>
    <name type="common">Black benniseed</name>
    <dbReference type="NCBI Taxonomy" id="300843"/>
    <lineage>
        <taxon>Eukaryota</taxon>
        <taxon>Viridiplantae</taxon>
        <taxon>Streptophyta</taxon>
        <taxon>Embryophyta</taxon>
        <taxon>Tracheophyta</taxon>
        <taxon>Spermatophyta</taxon>
        <taxon>Magnoliopsida</taxon>
        <taxon>eudicotyledons</taxon>
        <taxon>Gunneridae</taxon>
        <taxon>Pentapetalae</taxon>
        <taxon>asterids</taxon>
        <taxon>lamiids</taxon>
        <taxon>Lamiales</taxon>
        <taxon>Pedaliaceae</taxon>
        <taxon>Sesamum</taxon>
    </lineage>
</organism>
<dbReference type="EMBL" id="JACGWJ010000019">
    <property type="protein sequence ID" value="KAL0346001.1"/>
    <property type="molecule type" value="Genomic_DNA"/>
</dbReference>
<accession>A0AAW2NU42</accession>
<feature type="compositionally biased region" description="Basic residues" evidence="1">
    <location>
        <begin position="64"/>
        <end position="73"/>
    </location>
</feature>
<evidence type="ECO:0000313" key="2">
    <source>
        <dbReference type="EMBL" id="KAL0346001.1"/>
    </source>
</evidence>
<feature type="compositionally biased region" description="Basic and acidic residues" evidence="1">
    <location>
        <begin position="1"/>
        <end position="12"/>
    </location>
</feature>
<proteinExistence type="predicted"/>
<sequence length="73" mass="7425">MVVDGGSKEEVTAARAGDWTAEQRRRSGACVNGEQRAATTAIGDGAVAGGGATSMGAEVVPTTVRRKGHQGRR</sequence>
<reference evidence="2" key="2">
    <citation type="journal article" date="2024" name="Plant">
        <title>Genomic evolution and insights into agronomic trait innovations of Sesamum species.</title>
        <authorList>
            <person name="Miao H."/>
            <person name="Wang L."/>
            <person name="Qu L."/>
            <person name="Liu H."/>
            <person name="Sun Y."/>
            <person name="Le M."/>
            <person name="Wang Q."/>
            <person name="Wei S."/>
            <person name="Zheng Y."/>
            <person name="Lin W."/>
            <person name="Duan Y."/>
            <person name="Cao H."/>
            <person name="Xiong S."/>
            <person name="Wang X."/>
            <person name="Wei L."/>
            <person name="Li C."/>
            <person name="Ma Q."/>
            <person name="Ju M."/>
            <person name="Zhao R."/>
            <person name="Li G."/>
            <person name="Mu C."/>
            <person name="Tian Q."/>
            <person name="Mei H."/>
            <person name="Zhang T."/>
            <person name="Gao T."/>
            <person name="Zhang H."/>
        </authorList>
    </citation>
    <scope>NUCLEOTIDE SEQUENCE</scope>
    <source>
        <strain evidence="2">G02</strain>
    </source>
</reference>
<name>A0AAW2NU42_SESRA</name>
<gene>
    <name evidence="2" type="ORF">Sradi_4431400</name>
</gene>
<comment type="caution">
    <text evidence="2">The sequence shown here is derived from an EMBL/GenBank/DDBJ whole genome shotgun (WGS) entry which is preliminary data.</text>
</comment>
<feature type="region of interest" description="Disordered" evidence="1">
    <location>
        <begin position="1"/>
        <end position="73"/>
    </location>
</feature>
<dbReference type="AlphaFoldDB" id="A0AAW2NU42"/>
<reference evidence="2" key="1">
    <citation type="submission" date="2020-06" db="EMBL/GenBank/DDBJ databases">
        <authorList>
            <person name="Li T."/>
            <person name="Hu X."/>
            <person name="Zhang T."/>
            <person name="Song X."/>
            <person name="Zhang H."/>
            <person name="Dai N."/>
            <person name="Sheng W."/>
            <person name="Hou X."/>
            <person name="Wei L."/>
        </authorList>
    </citation>
    <scope>NUCLEOTIDE SEQUENCE</scope>
    <source>
        <strain evidence="2">G02</strain>
        <tissue evidence="2">Leaf</tissue>
    </source>
</reference>
<protein>
    <submittedName>
        <fullName evidence="2">Uncharacterized protein</fullName>
    </submittedName>
</protein>
<evidence type="ECO:0000256" key="1">
    <source>
        <dbReference type="SAM" id="MobiDB-lite"/>
    </source>
</evidence>